<proteinExistence type="predicted"/>
<dbReference type="RefSeq" id="WP_201365233.1">
    <property type="nucleotide sequence ID" value="NZ_BNJJ01000018.1"/>
</dbReference>
<evidence type="ECO:0000313" key="3">
    <source>
        <dbReference type="Proteomes" id="UP000635565"/>
    </source>
</evidence>
<feature type="transmembrane region" description="Helical" evidence="1">
    <location>
        <begin position="145"/>
        <end position="163"/>
    </location>
</feature>
<protein>
    <submittedName>
        <fullName evidence="2">Uncharacterized protein</fullName>
    </submittedName>
</protein>
<keyword evidence="3" id="KW-1185">Reference proteome</keyword>
<keyword evidence="1" id="KW-0812">Transmembrane</keyword>
<dbReference type="Proteomes" id="UP000635565">
    <property type="component" value="Unassembled WGS sequence"/>
</dbReference>
<comment type="caution">
    <text evidence="2">The sequence shown here is derived from an EMBL/GenBank/DDBJ whole genome shotgun (WGS) entry which is preliminary data.</text>
</comment>
<keyword evidence="1" id="KW-1133">Transmembrane helix</keyword>
<evidence type="ECO:0000256" key="1">
    <source>
        <dbReference type="SAM" id="Phobius"/>
    </source>
</evidence>
<feature type="transmembrane region" description="Helical" evidence="1">
    <location>
        <begin position="78"/>
        <end position="97"/>
    </location>
</feature>
<name>A0ABQ3VN94_9CHLR</name>
<organism evidence="2 3">
    <name type="scientific">Dictyobacter formicarum</name>
    <dbReference type="NCBI Taxonomy" id="2778368"/>
    <lineage>
        <taxon>Bacteria</taxon>
        <taxon>Bacillati</taxon>
        <taxon>Chloroflexota</taxon>
        <taxon>Ktedonobacteria</taxon>
        <taxon>Ktedonobacterales</taxon>
        <taxon>Dictyobacteraceae</taxon>
        <taxon>Dictyobacter</taxon>
    </lineage>
</organism>
<reference evidence="2 3" key="1">
    <citation type="journal article" date="2021" name="Int. J. Syst. Evol. Microbiol.">
        <title>Reticulibacter mediterranei gen. nov., sp. nov., within the new family Reticulibacteraceae fam. nov., and Ktedonospora formicarum gen. nov., sp. nov., Ktedonobacter robiniae sp. nov., Dictyobacter formicarum sp. nov. and Dictyobacter arantiisoli sp. nov., belonging to the class Ktedonobacteria.</title>
        <authorList>
            <person name="Yabe S."/>
            <person name="Zheng Y."/>
            <person name="Wang C.M."/>
            <person name="Sakai Y."/>
            <person name="Abe K."/>
            <person name="Yokota A."/>
            <person name="Donadio S."/>
            <person name="Cavaletti L."/>
            <person name="Monciardini P."/>
        </authorList>
    </citation>
    <scope>NUCLEOTIDE SEQUENCE [LARGE SCALE GENOMIC DNA]</scope>
    <source>
        <strain evidence="2 3">SOSP1-9</strain>
    </source>
</reference>
<feature type="transmembrane region" description="Helical" evidence="1">
    <location>
        <begin position="45"/>
        <end position="63"/>
    </location>
</feature>
<gene>
    <name evidence="2" type="ORF">KSZ_57130</name>
</gene>
<sequence length="182" mass="20488">MTRQGHQFTADEEKILQASADYWRAIANEEPVKALARIEEAARQLIAVTSALQAAYIAIFALSDLRKQLSGMQGFPPGWLLLCILFLPPLFWFISLYQATRVFIPKVYDKVNLDEVSVGAWVNIRAAYDQTGQEKLHVLQSSQRWLVMSFAVVLVALLLLFFLPATVTEPTKIIIVTPTPVR</sequence>
<evidence type="ECO:0000313" key="2">
    <source>
        <dbReference type="EMBL" id="GHO87707.1"/>
    </source>
</evidence>
<keyword evidence="1" id="KW-0472">Membrane</keyword>
<dbReference type="EMBL" id="BNJJ01000018">
    <property type="protein sequence ID" value="GHO87707.1"/>
    <property type="molecule type" value="Genomic_DNA"/>
</dbReference>
<accession>A0ABQ3VN94</accession>